<reference evidence="1 2" key="1">
    <citation type="submission" date="2019-03" db="EMBL/GenBank/DDBJ databases">
        <title>Single cell metagenomics reveals metabolic interactions within the superorganism composed of flagellate Streblomastix strix and complex community of Bacteroidetes bacteria on its surface.</title>
        <authorList>
            <person name="Treitli S.C."/>
            <person name="Kolisko M."/>
            <person name="Husnik F."/>
            <person name="Keeling P."/>
            <person name="Hampl V."/>
        </authorList>
    </citation>
    <scope>NUCLEOTIDE SEQUENCE [LARGE SCALE GENOMIC DNA]</scope>
    <source>
        <strain evidence="1">ST1C</strain>
    </source>
</reference>
<dbReference type="Proteomes" id="UP000324800">
    <property type="component" value="Unassembled WGS sequence"/>
</dbReference>
<dbReference type="AlphaFoldDB" id="A0A5J4U7K2"/>
<protein>
    <submittedName>
        <fullName evidence="1">Uncharacterized protein</fullName>
    </submittedName>
</protein>
<gene>
    <name evidence="1" type="ORF">EZS28_038229</name>
</gene>
<organism evidence="1 2">
    <name type="scientific">Streblomastix strix</name>
    <dbReference type="NCBI Taxonomy" id="222440"/>
    <lineage>
        <taxon>Eukaryota</taxon>
        <taxon>Metamonada</taxon>
        <taxon>Preaxostyla</taxon>
        <taxon>Oxymonadida</taxon>
        <taxon>Streblomastigidae</taxon>
        <taxon>Streblomastix</taxon>
    </lineage>
</organism>
<dbReference type="EMBL" id="SNRW01019586">
    <property type="protein sequence ID" value="KAA6366244.1"/>
    <property type="molecule type" value="Genomic_DNA"/>
</dbReference>
<name>A0A5J4U7K2_9EUKA</name>
<proteinExistence type="predicted"/>
<comment type="caution">
    <text evidence="1">The sequence shown here is derived from an EMBL/GenBank/DDBJ whole genome shotgun (WGS) entry which is preliminary data.</text>
</comment>
<accession>A0A5J4U7K2</accession>
<evidence type="ECO:0000313" key="1">
    <source>
        <dbReference type="EMBL" id="KAA6366244.1"/>
    </source>
</evidence>
<sequence>MFMFMIIYLSFPNIPDSSYYKIDPIYIINLASAISQLWDRGSFPCTYPTVKLPSMQEEPLNTVNYEDQDQFYICYCVYNEVEEAECIPELICCLFPATPSMPYHGLILLIPDIFNLSSIIPYQFRVLFDLAQGGVDQDEDEEDALLKQLGLDNEEALNKDYQTRSDEYEVYTYESPLIENVREGNISFNFLIEGKKFCLSGIKIGRKLILTNFYYEDYYEVDVDGFYDTDEDDCSDDDEVYVRV</sequence>
<evidence type="ECO:0000313" key="2">
    <source>
        <dbReference type="Proteomes" id="UP000324800"/>
    </source>
</evidence>